<keyword evidence="13" id="KW-0040">ANK repeat</keyword>
<dbReference type="HAMAP" id="MF_01635">
    <property type="entry name" value="UbiA"/>
    <property type="match status" value="1"/>
</dbReference>
<dbReference type="InterPro" id="IPR002110">
    <property type="entry name" value="Ankyrin_rpt"/>
</dbReference>
<dbReference type="Pfam" id="PF00023">
    <property type="entry name" value="Ank"/>
    <property type="match status" value="1"/>
</dbReference>
<gene>
    <name evidence="16" type="ORF">G6F64_001985</name>
</gene>
<dbReference type="SUPFAM" id="SSF48403">
    <property type="entry name" value="Ankyrin repeat"/>
    <property type="match status" value="1"/>
</dbReference>
<dbReference type="SMART" id="SM01086">
    <property type="entry name" value="ClpB_D2-small"/>
    <property type="match status" value="1"/>
</dbReference>
<keyword evidence="9 12" id="KW-0472">Membrane</keyword>
<dbReference type="Gene3D" id="1.10.357.140">
    <property type="entry name" value="UbiA prenyltransferase"/>
    <property type="match status" value="1"/>
</dbReference>
<proteinExistence type="inferred from homology"/>
<dbReference type="PROSITE" id="PS50088">
    <property type="entry name" value="ANK_REPEAT"/>
    <property type="match status" value="2"/>
</dbReference>
<evidence type="ECO:0000256" key="9">
    <source>
        <dbReference type="ARBA" id="ARBA00023136"/>
    </source>
</evidence>
<evidence type="ECO:0000256" key="2">
    <source>
        <dbReference type="ARBA" id="ARBA00004292"/>
    </source>
</evidence>
<dbReference type="NCBIfam" id="TIGR01474">
    <property type="entry name" value="ubiA_proteo"/>
    <property type="match status" value="1"/>
</dbReference>
<dbReference type="GO" id="GO:0008299">
    <property type="term" value="P:isoprenoid biosynthetic process"/>
    <property type="evidence" value="ECO:0007669"/>
    <property type="project" value="UniProtKB-UniRule"/>
</dbReference>
<evidence type="ECO:0000256" key="12">
    <source>
        <dbReference type="HAMAP-Rule" id="MF_03189"/>
    </source>
</evidence>
<keyword evidence="5 12" id="KW-0812">Transmembrane</keyword>
<dbReference type="Gene3D" id="1.25.40.20">
    <property type="entry name" value="Ankyrin repeat-containing domain"/>
    <property type="match status" value="1"/>
</dbReference>
<reference evidence="16" key="1">
    <citation type="journal article" date="2020" name="Microb. Genom.">
        <title>Genetic diversity of clinical and environmental Mucorales isolates obtained from an investigation of mucormycosis cases among solid organ transplant recipients.</title>
        <authorList>
            <person name="Nguyen M.H."/>
            <person name="Kaul D."/>
            <person name="Muto C."/>
            <person name="Cheng S.J."/>
            <person name="Richter R.A."/>
            <person name="Bruno V.M."/>
            <person name="Liu G."/>
            <person name="Beyhan S."/>
            <person name="Sundermann A.J."/>
            <person name="Mounaud S."/>
            <person name="Pasculle A.W."/>
            <person name="Nierman W.C."/>
            <person name="Driscoll E."/>
            <person name="Cumbie R."/>
            <person name="Clancy C.J."/>
            <person name="Dupont C.L."/>
        </authorList>
    </citation>
    <scope>NUCLEOTIDE SEQUENCE</scope>
    <source>
        <strain evidence="16">GL11</strain>
    </source>
</reference>
<comment type="pathway">
    <text evidence="12">Cofactor biosynthesis; ubiquinone biosynthesis.</text>
</comment>
<comment type="catalytic activity">
    <reaction evidence="10 12">
        <text>an all-trans-polyprenyl diphosphate + 4-hydroxybenzoate = a 4-hydroxy-3-(all-trans-polyprenyl)benzoate + diphosphate</text>
        <dbReference type="Rhea" id="RHEA:44504"/>
        <dbReference type="Rhea" id="RHEA-COMP:9514"/>
        <dbReference type="Rhea" id="RHEA-COMP:9564"/>
        <dbReference type="ChEBI" id="CHEBI:17879"/>
        <dbReference type="ChEBI" id="CHEBI:33019"/>
        <dbReference type="ChEBI" id="CHEBI:58914"/>
        <dbReference type="ChEBI" id="CHEBI:78396"/>
        <dbReference type="EC" id="2.5.1.39"/>
    </reaction>
</comment>
<keyword evidence="7" id="KW-0067">ATP-binding</keyword>
<evidence type="ECO:0000259" key="15">
    <source>
        <dbReference type="SMART" id="SM01086"/>
    </source>
</evidence>
<evidence type="ECO:0000313" key="16">
    <source>
        <dbReference type="EMBL" id="KAG1313779.1"/>
    </source>
</evidence>
<dbReference type="SMART" id="SM00248">
    <property type="entry name" value="ANK"/>
    <property type="match status" value="2"/>
</dbReference>
<keyword evidence="12" id="KW-0999">Mitochondrion inner membrane</keyword>
<keyword evidence="8 12" id="KW-1133">Transmembrane helix</keyword>
<evidence type="ECO:0000256" key="4">
    <source>
        <dbReference type="ARBA" id="ARBA00022679"/>
    </source>
</evidence>
<evidence type="ECO:0000256" key="8">
    <source>
        <dbReference type="ARBA" id="ARBA00022989"/>
    </source>
</evidence>
<dbReference type="InterPro" id="IPR027417">
    <property type="entry name" value="P-loop_NTPase"/>
</dbReference>
<evidence type="ECO:0000256" key="10">
    <source>
        <dbReference type="ARBA" id="ARBA00052313"/>
    </source>
</evidence>
<evidence type="ECO:0000256" key="7">
    <source>
        <dbReference type="ARBA" id="ARBA00022840"/>
    </source>
</evidence>
<dbReference type="Pfam" id="PF12796">
    <property type="entry name" value="Ank_2"/>
    <property type="match status" value="1"/>
</dbReference>
<dbReference type="PANTHER" id="PTHR11048">
    <property type="entry name" value="PRENYLTRANSFERASES"/>
    <property type="match status" value="1"/>
</dbReference>
<dbReference type="InterPro" id="IPR000537">
    <property type="entry name" value="UbiA_prenyltransferase"/>
</dbReference>
<dbReference type="PANTHER" id="PTHR11048:SF28">
    <property type="entry name" value="4-HYDROXYBENZOATE POLYPRENYLTRANSFERASE, MITOCHONDRIAL"/>
    <property type="match status" value="1"/>
</dbReference>
<dbReference type="GO" id="GO:0006744">
    <property type="term" value="P:ubiquinone biosynthetic process"/>
    <property type="evidence" value="ECO:0007669"/>
    <property type="project" value="UniProtKB-UniRule"/>
</dbReference>
<keyword evidence="12" id="KW-0496">Mitochondrion</keyword>
<dbReference type="InterPro" id="IPR030470">
    <property type="entry name" value="UbiA_prenylTrfase_CS"/>
</dbReference>
<dbReference type="EC" id="2.5.1.39" evidence="12"/>
<keyword evidence="12" id="KW-0414">Isoprene biosynthesis</keyword>
<keyword evidence="12" id="KW-0831">Ubiquinone biosynthesis</keyword>
<dbReference type="Pfam" id="PF07724">
    <property type="entry name" value="AAA_2"/>
    <property type="match status" value="1"/>
</dbReference>
<feature type="repeat" description="ANK" evidence="13">
    <location>
        <begin position="175"/>
        <end position="207"/>
    </location>
</feature>
<dbReference type="CDD" id="cd19499">
    <property type="entry name" value="RecA-like_ClpB_Hsp104-like"/>
    <property type="match status" value="1"/>
</dbReference>
<dbReference type="FunFam" id="1.20.120.1780:FF:000001">
    <property type="entry name" value="4-hydroxybenzoate octaprenyltransferase"/>
    <property type="match status" value="1"/>
</dbReference>
<dbReference type="GO" id="GO:0005524">
    <property type="term" value="F:ATP binding"/>
    <property type="evidence" value="ECO:0007669"/>
    <property type="project" value="UniProtKB-KW"/>
</dbReference>
<keyword evidence="17" id="KW-1185">Reference proteome</keyword>
<dbReference type="InterPro" id="IPR003959">
    <property type="entry name" value="ATPase_AAA_core"/>
</dbReference>
<evidence type="ECO:0000256" key="3">
    <source>
        <dbReference type="ARBA" id="ARBA00005985"/>
    </source>
</evidence>
<evidence type="ECO:0000256" key="5">
    <source>
        <dbReference type="ARBA" id="ARBA00022692"/>
    </source>
</evidence>
<dbReference type="SMART" id="SM00382">
    <property type="entry name" value="AAA"/>
    <property type="match status" value="1"/>
</dbReference>
<evidence type="ECO:0000256" key="6">
    <source>
        <dbReference type="ARBA" id="ARBA00022741"/>
    </source>
</evidence>
<sequence>MLRLSALKSKVPSRNTLLRLSSFQSTKCLSPTKTTAASICVATRRHQNQFSFIWKATAFITTAALVNETSVGQVFALEENEPTGDIICQAIVQNDFKALKRMAEHPNFNPNVYHRYGWTPLQVAVIQDNDQMVKFLLEKGADPNLQDQYYPRSHQAANTRQVDFSEDLLPYRDYREYTALHYAVIICNPQIVSLLLNYMADPFARNSHGLTAREYLYYVERYTGEQNVEIEEMLYKKEASYPKDKAEHDDRVRKAQLQKEKEYRKKHPLEDALKSRIVGQLGPIYALASAIRRKQNGWHDEEHPLVFLFCGSSGVGKTELAKALAQNLHGKQLDKGFIRIDMSEFQHKHDVSRFIGSPPGYVGYDEGGQLTEKLKECPNAVVLLDEVEKAHPDVLTIMLQLFDEGRITDGKGTTVECKDAIFIMTSNLAQHEIADEAELLRLEASVSSDAQTTGVATVAPTDSGPIGQKKLSELQEEQLKQGQISLSRQFIEHTIYPILYQHFKRDEFLGRINEVLFFLPFSDDELREITSRELSKWAEKSRKRHGITMTWDADVVDVLADGYNIRYGARSIKYEVERKVVNLIAKAHENDEVLDGGRVHIVVEKNLDVKARISPLQQHFKQKLCSLPVFYHQKHWTSSIATDNNQGSKELPRVLYNNWLDHLPSKIAPYAFLTRIDKPIGTWLLFWPCAWSISMAAYHSGGSIVDAASMIALFGTGALTMRGAGCTINDLWDRDIDDKVERTKIRPIAAGLITPKQAVGFLGLQLSVGLAVLTQLNMYSILLGASSLSLVVTYPLMKRVTYWPQTVLGLAFNWGALLGWSAMTGSLDLSVAGPLYLGGVCWTLVYDTIYAHQDKKDDIKVGVKSTALRFGEKTPQWLTGFSTAFVSLTALSGYMNGQGLPFYAISVLGTACHLAWQLKTVNYNNPADCWAKFKSNTWTGGILWSGILADAAWSSTLFSNV</sequence>
<protein>
    <recommendedName>
        <fullName evidence="12">4-hydroxybenzoate polyprenyltransferase, mitochondrial</fullName>
        <shortName evidence="12">4-HB polyprenyltransferase</shortName>
        <ecNumber evidence="12">2.5.1.39</ecNumber>
    </recommendedName>
    <alternativeName>
        <fullName evidence="12">Para-hydroxybenzoate--polyprenyltransferase</fullName>
        <shortName evidence="12">PHB:PPT</shortName>
        <shortName evidence="12">PHB:polyprenyltransferase</shortName>
    </alternativeName>
</protein>
<feature type="repeat" description="ANK" evidence="13">
    <location>
        <begin position="116"/>
        <end position="148"/>
    </location>
</feature>
<keyword evidence="4 12" id="KW-0808">Transferase</keyword>
<accession>A0A9P7BWM9</accession>
<dbReference type="InterPro" id="IPR001270">
    <property type="entry name" value="ClpA/B"/>
</dbReference>
<comment type="function">
    <text evidence="11 12">Catalyzes the prenylation of para-hydroxybenzoate (PHB) with an all-trans polyprenyl group. Mediates the second step in the final reaction sequence of coenzyme Q (CoQ) biosynthesis, which is the condensation of the polyisoprenoid side chain with PHB, generating the first membrane-bound Q intermediate.</text>
</comment>
<comment type="subcellular location">
    <subcellularLocation>
        <location evidence="2 12">Mitochondrion inner membrane</location>
        <topology evidence="2 12">Multi-pass membrane protein</topology>
        <orientation evidence="2 12">Matrix side</orientation>
    </subcellularLocation>
</comment>
<dbReference type="Proteomes" id="UP000716291">
    <property type="component" value="Unassembled WGS sequence"/>
</dbReference>
<evidence type="ECO:0000313" key="17">
    <source>
        <dbReference type="Proteomes" id="UP000716291"/>
    </source>
</evidence>
<dbReference type="InterPro" id="IPR039653">
    <property type="entry name" value="Prenyltransferase"/>
</dbReference>
<evidence type="ECO:0000256" key="13">
    <source>
        <dbReference type="PROSITE-ProRule" id="PRU00023"/>
    </source>
</evidence>
<evidence type="ECO:0000256" key="1">
    <source>
        <dbReference type="ARBA" id="ARBA00001946"/>
    </source>
</evidence>
<dbReference type="InterPro" id="IPR044878">
    <property type="entry name" value="UbiA_sf"/>
</dbReference>
<evidence type="ECO:0000259" key="14">
    <source>
        <dbReference type="SMART" id="SM00382"/>
    </source>
</evidence>
<keyword evidence="6" id="KW-0547">Nucleotide-binding</keyword>
<dbReference type="InterPro" id="IPR003593">
    <property type="entry name" value="AAA+_ATPase"/>
</dbReference>
<dbReference type="Pfam" id="PF01040">
    <property type="entry name" value="UbiA"/>
    <property type="match status" value="1"/>
</dbReference>
<dbReference type="InterPro" id="IPR006370">
    <property type="entry name" value="HB_polyprenyltransferase-like"/>
</dbReference>
<comment type="caution">
    <text evidence="16">The sequence shown here is derived from an EMBL/GenBank/DDBJ whole genome shotgun (WGS) entry which is preliminary data.</text>
</comment>
<dbReference type="PROSITE" id="PS50297">
    <property type="entry name" value="ANK_REP_REGION"/>
    <property type="match status" value="1"/>
</dbReference>
<dbReference type="Gene3D" id="1.10.8.60">
    <property type="match status" value="1"/>
</dbReference>
<dbReference type="Gene3D" id="1.20.120.1780">
    <property type="entry name" value="UbiA prenyltransferase"/>
    <property type="match status" value="1"/>
</dbReference>
<dbReference type="AlphaFoldDB" id="A0A9P7BWM9"/>
<comment type="similarity">
    <text evidence="3 12">Belongs to the UbiA prenyltransferase family.</text>
</comment>
<dbReference type="SUPFAM" id="SSF52540">
    <property type="entry name" value="P-loop containing nucleoside triphosphate hydrolases"/>
    <property type="match status" value="1"/>
</dbReference>
<dbReference type="PRINTS" id="PR00300">
    <property type="entry name" value="CLPPROTEASEA"/>
</dbReference>
<name>A0A9P7BWM9_RHIOR</name>
<dbReference type="Gene3D" id="3.40.50.300">
    <property type="entry name" value="P-loop containing nucleotide triphosphate hydrolases"/>
    <property type="match status" value="1"/>
</dbReference>
<dbReference type="GO" id="GO:0005743">
    <property type="term" value="C:mitochondrial inner membrane"/>
    <property type="evidence" value="ECO:0007669"/>
    <property type="project" value="UniProtKB-SubCell"/>
</dbReference>
<evidence type="ECO:0000256" key="11">
    <source>
        <dbReference type="ARBA" id="ARBA00058997"/>
    </source>
</evidence>
<organism evidence="16 17">
    <name type="scientific">Rhizopus oryzae</name>
    <name type="common">Mucormycosis agent</name>
    <name type="synonym">Rhizopus arrhizus var. delemar</name>
    <dbReference type="NCBI Taxonomy" id="64495"/>
    <lineage>
        <taxon>Eukaryota</taxon>
        <taxon>Fungi</taxon>
        <taxon>Fungi incertae sedis</taxon>
        <taxon>Mucoromycota</taxon>
        <taxon>Mucoromycotina</taxon>
        <taxon>Mucoromycetes</taxon>
        <taxon>Mucorales</taxon>
        <taxon>Mucorineae</taxon>
        <taxon>Rhizopodaceae</taxon>
        <taxon>Rhizopus</taxon>
    </lineage>
</organism>
<dbReference type="Pfam" id="PF10431">
    <property type="entry name" value="ClpB_D2-small"/>
    <property type="match status" value="1"/>
</dbReference>
<dbReference type="EMBL" id="JAANQT010000164">
    <property type="protein sequence ID" value="KAG1313779.1"/>
    <property type="molecule type" value="Genomic_DNA"/>
</dbReference>
<dbReference type="InterPro" id="IPR036770">
    <property type="entry name" value="Ankyrin_rpt-contain_sf"/>
</dbReference>
<dbReference type="GO" id="GO:0016887">
    <property type="term" value="F:ATP hydrolysis activity"/>
    <property type="evidence" value="ECO:0007669"/>
    <property type="project" value="InterPro"/>
</dbReference>
<dbReference type="PROSITE" id="PS00943">
    <property type="entry name" value="UBIA"/>
    <property type="match status" value="1"/>
</dbReference>
<dbReference type="FunFam" id="1.10.357.140:FF:000003">
    <property type="entry name" value="4-hydroxybenzoate polyprenyltransferase, mitochondrial"/>
    <property type="match status" value="1"/>
</dbReference>
<comment type="cofactor">
    <cofactor evidence="1 12">
        <name>Mg(2+)</name>
        <dbReference type="ChEBI" id="CHEBI:18420"/>
    </cofactor>
</comment>
<dbReference type="CDD" id="cd13959">
    <property type="entry name" value="PT_UbiA_COQ2"/>
    <property type="match status" value="1"/>
</dbReference>
<feature type="domain" description="Clp ATPase C-terminal" evidence="15">
    <location>
        <begin position="521"/>
        <end position="609"/>
    </location>
</feature>
<dbReference type="OrthoDB" id="18170at2759"/>
<dbReference type="GO" id="GO:0008412">
    <property type="term" value="F:4-hydroxybenzoate polyprenyltransferase activity"/>
    <property type="evidence" value="ECO:0007669"/>
    <property type="project" value="UniProtKB-EC"/>
</dbReference>
<dbReference type="InterPro" id="IPR019489">
    <property type="entry name" value="Clp_ATPase_C"/>
</dbReference>
<feature type="domain" description="AAA+ ATPase" evidence="14">
    <location>
        <begin position="303"/>
        <end position="443"/>
    </location>
</feature>